<feature type="transmembrane region" description="Helical" evidence="9">
    <location>
        <begin position="512"/>
        <end position="533"/>
    </location>
</feature>
<feature type="transmembrane region" description="Helical" evidence="9">
    <location>
        <begin position="220"/>
        <end position="253"/>
    </location>
</feature>
<feature type="transmembrane region" description="Helical" evidence="9">
    <location>
        <begin position="140"/>
        <end position="166"/>
    </location>
</feature>
<keyword evidence="4" id="KW-0762">Sugar transport</keyword>
<dbReference type="PATRIC" id="fig|1550241.5.peg.902"/>
<dbReference type="PANTHER" id="PTHR32502">
    <property type="entry name" value="N-ACETYLGALACTOSAMINE PERMEASE II COMPONENT-RELATED"/>
    <property type="match status" value="1"/>
</dbReference>
<feature type="transmembrane region" description="Helical" evidence="9">
    <location>
        <begin position="443"/>
        <end position="464"/>
    </location>
</feature>
<keyword evidence="7 9" id="KW-1133">Transmembrane helix</keyword>
<dbReference type="AlphaFoldDB" id="A0A0F7FHB2"/>
<evidence type="ECO:0000256" key="9">
    <source>
        <dbReference type="SAM" id="Phobius"/>
    </source>
</evidence>
<evidence type="ECO:0000313" key="11">
    <source>
        <dbReference type="Proteomes" id="UP000067434"/>
    </source>
</evidence>
<evidence type="ECO:0000256" key="8">
    <source>
        <dbReference type="ARBA" id="ARBA00023136"/>
    </source>
</evidence>
<sequence>MTALGPVEVGLLGLLAFIFGLDYIWVTPLGIWRPVVAGTLTGIILGDPITGLIVGSLLEFVFAGLFTIGGGTVPEAATGTIASVVVAITAGIKPEAAVPLAIPVAVLTMNLEIVVRSFDAVFTHWADAEIEKGNFDKIPLINILGAVPWALSRAIPIWAFVGALAINPQAVKSFIEALQVVQLGPLTIRFWDAMGVAGAVLPALGAAIMMKMMLSRETVAFYILGFALAAYLKLSLLAIALVAGSIIFALYLFTHREALQQLTLSSGSQGVKGSATSKDFFRWFGLSWFIQSSWNYERMMGTGFAHGMLEVEKKLRKDPEELKAWMRLHNEFYNTEPHVHNAIYGMVISLEEQGADPDTIRGVKTALMGPFAGLGDSMLWFTLLPIAFLLGASLGVNGNILGPLVALLIWIPVSWAIKYYSLVYGYKYGLSLSEVLKGDVLKVFREAVMAFAMAVIGGITATYVRATTPIVLAQFHGQAIKLQPVLDQLMPSLLPLLFTLFTYWLIKNKGYSYGKAVIVLFLVAFILAILGILG</sequence>
<protein>
    <submittedName>
        <fullName evidence="10">Uncharacterized protein</fullName>
    </submittedName>
</protein>
<dbReference type="Pfam" id="PF03613">
    <property type="entry name" value="EIID-AGA"/>
    <property type="match status" value="1"/>
</dbReference>
<dbReference type="PROSITE" id="PS51108">
    <property type="entry name" value="PTS_EIID"/>
    <property type="match status" value="1"/>
</dbReference>
<keyword evidence="5" id="KW-0598">Phosphotransferase system</keyword>
<evidence type="ECO:0000256" key="3">
    <source>
        <dbReference type="ARBA" id="ARBA00022475"/>
    </source>
</evidence>
<comment type="subcellular location">
    <subcellularLocation>
        <location evidence="1">Cell membrane</location>
        <topology evidence="1">Multi-pass membrane protein</topology>
    </subcellularLocation>
</comment>
<name>A0A0F7FHB2_9CREN</name>
<dbReference type="InterPro" id="IPR050303">
    <property type="entry name" value="GatZ_KbaZ_carbometab"/>
</dbReference>
<accession>A0A0F7FHB2</accession>
<dbReference type="InterPro" id="IPR004700">
    <property type="entry name" value="PTS_IIC_man"/>
</dbReference>
<dbReference type="EMBL" id="CP009961">
    <property type="protein sequence ID" value="AKG38652.1"/>
    <property type="molecule type" value="Genomic_DNA"/>
</dbReference>
<feature type="transmembrane region" description="Helical" evidence="9">
    <location>
        <begin position="404"/>
        <end position="423"/>
    </location>
</feature>
<feature type="transmembrane region" description="Helical" evidence="9">
    <location>
        <begin position="7"/>
        <end position="25"/>
    </location>
</feature>
<proteinExistence type="predicted"/>
<gene>
    <name evidence="10" type="ORF">MA03_04245</name>
</gene>
<evidence type="ECO:0000256" key="7">
    <source>
        <dbReference type="ARBA" id="ARBA00022989"/>
    </source>
</evidence>
<evidence type="ECO:0000256" key="1">
    <source>
        <dbReference type="ARBA" id="ARBA00004651"/>
    </source>
</evidence>
<evidence type="ECO:0000256" key="2">
    <source>
        <dbReference type="ARBA" id="ARBA00022448"/>
    </source>
</evidence>
<keyword evidence="8 9" id="KW-0472">Membrane</keyword>
<dbReference type="HOGENOM" id="CLU_036800_0_0_2"/>
<keyword evidence="11" id="KW-1185">Reference proteome</keyword>
<dbReference type="GO" id="GO:0009401">
    <property type="term" value="P:phosphoenolpyruvate-dependent sugar phosphotransferase system"/>
    <property type="evidence" value="ECO:0007669"/>
    <property type="project" value="UniProtKB-KW"/>
</dbReference>
<dbReference type="Proteomes" id="UP000067434">
    <property type="component" value="Chromosome"/>
</dbReference>
<dbReference type="PROSITE" id="PS51106">
    <property type="entry name" value="PTS_EIIC_TYPE_4"/>
    <property type="match status" value="1"/>
</dbReference>
<organism evidence="10 11">
    <name type="scientific">Infirmifilum uzonense</name>
    <dbReference type="NCBI Taxonomy" id="1550241"/>
    <lineage>
        <taxon>Archaea</taxon>
        <taxon>Thermoproteota</taxon>
        <taxon>Thermoprotei</taxon>
        <taxon>Thermofilales</taxon>
        <taxon>Thermofilaceae</taxon>
        <taxon>Infirmifilum</taxon>
    </lineage>
</organism>
<evidence type="ECO:0000256" key="6">
    <source>
        <dbReference type="ARBA" id="ARBA00022692"/>
    </source>
</evidence>
<dbReference type="InterPro" id="IPR004704">
    <property type="entry name" value="PTS_IID_man"/>
</dbReference>
<evidence type="ECO:0000256" key="4">
    <source>
        <dbReference type="ARBA" id="ARBA00022597"/>
    </source>
</evidence>
<dbReference type="KEGG" id="thf:MA03_04245"/>
<evidence type="ECO:0000313" key="10">
    <source>
        <dbReference type="EMBL" id="AKG38652.1"/>
    </source>
</evidence>
<dbReference type="OrthoDB" id="30944at2157"/>
<keyword evidence="6 9" id="KW-0812">Transmembrane</keyword>
<dbReference type="GO" id="GO:0005886">
    <property type="term" value="C:plasma membrane"/>
    <property type="evidence" value="ECO:0007669"/>
    <property type="project" value="UniProtKB-SubCell"/>
</dbReference>
<keyword evidence="2" id="KW-0813">Transport</keyword>
<reference evidence="10 11" key="1">
    <citation type="journal article" date="2015" name="Stand. Genomic Sci.">
        <title>Complete genome sequence of and proposal of Thermofilum uzonense sp. nov. a novel hyperthermophilic crenarchaeon and emended description of the genus Thermofilum.</title>
        <authorList>
            <person name="Toshchakov S.V."/>
            <person name="Korzhenkov A.A."/>
            <person name="Samarov N.I."/>
            <person name="Mazunin I.O."/>
            <person name="Mozhey O.I."/>
            <person name="Shmyr I.S."/>
            <person name="Derbikova K.S."/>
            <person name="Taranov E.A."/>
            <person name="Dominova I.N."/>
            <person name="Bonch-Osmolovskaya E.A."/>
            <person name="Patrushev M.V."/>
            <person name="Podosokorskaya O.A."/>
            <person name="Kublanov I.V."/>
        </authorList>
    </citation>
    <scope>NUCLEOTIDE SEQUENCE [LARGE SCALE GENOMIC DNA]</scope>
    <source>
        <strain evidence="10 11">1807-2</strain>
    </source>
</reference>
<feature type="transmembrane region" description="Helical" evidence="9">
    <location>
        <begin position="378"/>
        <end position="397"/>
    </location>
</feature>
<dbReference type="Pfam" id="PF03609">
    <property type="entry name" value="EII-Sor"/>
    <property type="match status" value="1"/>
</dbReference>
<feature type="transmembrane region" description="Helical" evidence="9">
    <location>
        <begin position="485"/>
        <end position="506"/>
    </location>
</feature>
<dbReference type="GeneID" id="25401414"/>
<dbReference type="PANTHER" id="PTHR32502:SF23">
    <property type="entry name" value="TRANSPORT PROTEIN, PTS SYSTEM"/>
    <property type="match status" value="1"/>
</dbReference>
<keyword evidence="3" id="KW-1003">Cell membrane</keyword>
<dbReference type="RefSeq" id="WP_052884086.1">
    <property type="nucleotide sequence ID" value="NZ_CP009961.1"/>
</dbReference>
<feature type="transmembrane region" description="Helical" evidence="9">
    <location>
        <begin position="186"/>
        <end position="208"/>
    </location>
</feature>
<evidence type="ECO:0000256" key="5">
    <source>
        <dbReference type="ARBA" id="ARBA00022683"/>
    </source>
</evidence>
<dbReference type="STRING" id="1550241.MA03_04245"/>